<dbReference type="PROSITE" id="PS50123">
    <property type="entry name" value="CHER"/>
    <property type="match status" value="1"/>
</dbReference>
<dbReference type="Proteomes" id="UP000028302">
    <property type="component" value="Unassembled WGS sequence"/>
</dbReference>
<keyword evidence="3" id="KW-1185">Reference proteome</keyword>
<gene>
    <name evidence="2" type="ORF">C41B8_01947</name>
</gene>
<dbReference type="GO" id="GO:0032259">
    <property type="term" value="P:methylation"/>
    <property type="evidence" value="ECO:0007669"/>
    <property type="project" value="UniProtKB-KW"/>
</dbReference>
<dbReference type="InterPro" id="IPR029063">
    <property type="entry name" value="SAM-dependent_MTases_sf"/>
</dbReference>
<dbReference type="Pfam" id="PF01739">
    <property type="entry name" value="CheR"/>
    <property type="match status" value="1"/>
</dbReference>
<dbReference type="EMBL" id="APNK01000002">
    <property type="protein sequence ID" value="KEZ78853.1"/>
    <property type="molecule type" value="Genomic_DNA"/>
</dbReference>
<dbReference type="AlphaFoldDB" id="A0A084IQ69"/>
<dbReference type="PANTHER" id="PTHR24422:SF8">
    <property type="entry name" value="CHEMOTAXIS PROTEIN"/>
    <property type="match status" value="1"/>
</dbReference>
<proteinExistence type="predicted"/>
<dbReference type="InterPro" id="IPR022642">
    <property type="entry name" value="CheR_C"/>
</dbReference>
<dbReference type="eggNOG" id="COG1352">
    <property type="taxonomic scope" value="Bacteria"/>
</dbReference>
<dbReference type="RefSeq" id="WP_037333320.1">
    <property type="nucleotide sequence ID" value="NZ_APNK01000002.1"/>
</dbReference>
<dbReference type="STRING" id="1304275.C41B8_01947"/>
<dbReference type="InterPro" id="IPR000780">
    <property type="entry name" value="CheR_MeTrfase"/>
</dbReference>
<keyword evidence="2" id="KW-0489">Methyltransferase</keyword>
<name>A0A084IQ69_SALHC</name>
<evidence type="ECO:0000259" key="1">
    <source>
        <dbReference type="PROSITE" id="PS50123"/>
    </source>
</evidence>
<dbReference type="GO" id="GO:0008757">
    <property type="term" value="F:S-adenosylmethionine-dependent methyltransferase activity"/>
    <property type="evidence" value="ECO:0007669"/>
    <property type="project" value="InterPro"/>
</dbReference>
<feature type="domain" description="CheR-type methyltransferase" evidence="1">
    <location>
        <begin position="1"/>
        <end position="276"/>
    </location>
</feature>
<reference evidence="2 3" key="1">
    <citation type="submission" date="2013-03" db="EMBL/GenBank/DDBJ databases">
        <title>Salinisphaera hydrothermalis C41B8 Genome Sequencing.</title>
        <authorList>
            <person name="Li C."/>
            <person name="Lai Q."/>
            <person name="Shao Z."/>
        </authorList>
    </citation>
    <scope>NUCLEOTIDE SEQUENCE [LARGE SCALE GENOMIC DNA]</scope>
    <source>
        <strain evidence="2 3">C41B8</strain>
    </source>
</reference>
<evidence type="ECO:0000313" key="3">
    <source>
        <dbReference type="Proteomes" id="UP000028302"/>
    </source>
</evidence>
<dbReference type="SUPFAM" id="SSF53335">
    <property type="entry name" value="S-adenosyl-L-methionine-dependent methyltransferases"/>
    <property type="match status" value="1"/>
</dbReference>
<dbReference type="InterPro" id="IPR050903">
    <property type="entry name" value="Bact_Chemotaxis_MeTrfase"/>
</dbReference>
<organism evidence="2 3">
    <name type="scientific">Salinisphaera hydrothermalis (strain C41B8)</name>
    <dbReference type="NCBI Taxonomy" id="1304275"/>
    <lineage>
        <taxon>Bacteria</taxon>
        <taxon>Pseudomonadati</taxon>
        <taxon>Pseudomonadota</taxon>
        <taxon>Gammaproteobacteria</taxon>
        <taxon>Salinisphaerales</taxon>
        <taxon>Salinisphaeraceae</taxon>
        <taxon>Salinisphaera</taxon>
    </lineage>
</organism>
<keyword evidence="2" id="KW-0808">Transferase</keyword>
<dbReference type="SMART" id="SM00138">
    <property type="entry name" value="MeTrc"/>
    <property type="match status" value="1"/>
</dbReference>
<dbReference type="Gene3D" id="3.40.50.150">
    <property type="entry name" value="Vaccinia Virus protein VP39"/>
    <property type="match status" value="1"/>
</dbReference>
<dbReference type="PRINTS" id="PR00996">
    <property type="entry name" value="CHERMTFRASE"/>
</dbReference>
<sequence>MSDPATTEDRALDLFVHALKMCHGYDFSDYARASLKRRAEQLAADLGEPGIGHLIPRLIYEPSLLGDVIARLSVPVSDMFRDPEVFAVLRERVLPVLASYPRVNIWQAGCAQGEEVYSTAILAEEAGLLPRSRFYATDINDQALARASEGIFAARRVDGFATNYDRAGGRHDFADYYRSRYDLIRMRRTLRERVVFAHHNLVTDGVFAETHLIMCRNVLIYFSQALKERVLRLFADSLVRGGYLVLGTRETLQFSALAPYFEVVSEPHRIYRLKRERSIHRV</sequence>
<protein>
    <submittedName>
        <fullName evidence="2">Methylase of chemotaxis methyl-accepting protein</fullName>
    </submittedName>
</protein>
<dbReference type="PATRIC" id="fig|1304275.5.peg.393"/>
<comment type="caution">
    <text evidence="2">The sequence shown here is derived from an EMBL/GenBank/DDBJ whole genome shotgun (WGS) entry which is preliminary data.</text>
</comment>
<dbReference type="PANTHER" id="PTHR24422">
    <property type="entry name" value="CHEMOTAXIS PROTEIN METHYLTRANSFERASE"/>
    <property type="match status" value="1"/>
</dbReference>
<accession>A0A084IQ69</accession>
<evidence type="ECO:0000313" key="2">
    <source>
        <dbReference type="EMBL" id="KEZ78853.1"/>
    </source>
</evidence>